<dbReference type="EMBL" id="JBAHYK010001579">
    <property type="protein sequence ID" value="KAL0567467.1"/>
    <property type="molecule type" value="Genomic_DNA"/>
</dbReference>
<dbReference type="Proteomes" id="UP001465976">
    <property type="component" value="Unassembled WGS sequence"/>
</dbReference>
<evidence type="ECO:0000313" key="2">
    <source>
        <dbReference type="Proteomes" id="UP001465976"/>
    </source>
</evidence>
<evidence type="ECO:0000313" key="1">
    <source>
        <dbReference type="EMBL" id="KAL0567467.1"/>
    </source>
</evidence>
<organism evidence="1 2">
    <name type="scientific">Marasmius crinis-equi</name>
    <dbReference type="NCBI Taxonomy" id="585013"/>
    <lineage>
        <taxon>Eukaryota</taxon>
        <taxon>Fungi</taxon>
        <taxon>Dikarya</taxon>
        <taxon>Basidiomycota</taxon>
        <taxon>Agaricomycotina</taxon>
        <taxon>Agaricomycetes</taxon>
        <taxon>Agaricomycetidae</taxon>
        <taxon>Agaricales</taxon>
        <taxon>Marasmiineae</taxon>
        <taxon>Marasmiaceae</taxon>
        <taxon>Marasmius</taxon>
    </lineage>
</organism>
<name>A0ABR3EXD7_9AGAR</name>
<sequence>MPLVGIKKSHLTAAGTRSELGQQRSMLYKGNPPSVAELKKQIKAKKPTNPPLTTLDCQKKSMSCRTRAAEIKDQIVAIRRFIRGECNRMSDDFNMEPRYFADMVYQGGARISKPLNEPNTFNAYKAVVSYERREAGEKPLPLIQLQELITDDYHTLSNDALEKIMAKYKDIRDEERLEKVKRPSMKEKIADVKRTVDHAVGLFNGLKTR</sequence>
<proteinExistence type="predicted"/>
<protein>
    <submittedName>
        <fullName evidence="1">Uncharacterized protein</fullName>
    </submittedName>
</protein>
<accession>A0ABR3EXD7</accession>
<comment type="caution">
    <text evidence="1">The sequence shown here is derived from an EMBL/GenBank/DDBJ whole genome shotgun (WGS) entry which is preliminary data.</text>
</comment>
<keyword evidence="2" id="KW-1185">Reference proteome</keyword>
<gene>
    <name evidence="1" type="ORF">V5O48_014520</name>
</gene>
<reference evidence="1 2" key="1">
    <citation type="submission" date="2024-02" db="EMBL/GenBank/DDBJ databases">
        <title>A draft genome for the cacao thread blight pathogen Marasmius crinis-equi.</title>
        <authorList>
            <person name="Cohen S.P."/>
            <person name="Baruah I.K."/>
            <person name="Amoako-Attah I."/>
            <person name="Bukari Y."/>
            <person name="Meinhardt L.W."/>
            <person name="Bailey B.A."/>
        </authorList>
    </citation>
    <scope>NUCLEOTIDE SEQUENCE [LARGE SCALE GENOMIC DNA]</scope>
    <source>
        <strain evidence="1 2">GH-76</strain>
    </source>
</reference>